<dbReference type="GO" id="GO:0005886">
    <property type="term" value="C:plasma membrane"/>
    <property type="evidence" value="ECO:0007669"/>
    <property type="project" value="UniProtKB-SubCell"/>
</dbReference>
<keyword evidence="8" id="KW-1185">Reference proteome</keyword>
<dbReference type="Pfam" id="PF01810">
    <property type="entry name" value="LysE"/>
    <property type="match status" value="1"/>
</dbReference>
<evidence type="ECO:0000256" key="1">
    <source>
        <dbReference type="ARBA" id="ARBA00004651"/>
    </source>
</evidence>
<accession>A0A512HBE8</accession>
<keyword evidence="4 6" id="KW-1133">Transmembrane helix</keyword>
<reference evidence="7 8" key="1">
    <citation type="submission" date="2019-07" db="EMBL/GenBank/DDBJ databases">
        <title>Whole genome shotgun sequence of Rhodospirillum oryzae NBRC 107573.</title>
        <authorList>
            <person name="Hosoyama A."/>
            <person name="Uohara A."/>
            <person name="Ohji S."/>
            <person name="Ichikawa N."/>
        </authorList>
    </citation>
    <scope>NUCLEOTIDE SEQUENCE [LARGE SCALE GENOMIC DNA]</scope>
    <source>
        <strain evidence="7 8">NBRC 107573</strain>
    </source>
</reference>
<comment type="caution">
    <text evidence="7">The sequence shown here is derived from an EMBL/GenBank/DDBJ whole genome shotgun (WGS) entry which is preliminary data.</text>
</comment>
<comment type="subcellular location">
    <subcellularLocation>
        <location evidence="1">Cell membrane</location>
        <topology evidence="1">Multi-pass membrane protein</topology>
    </subcellularLocation>
</comment>
<organism evidence="7 8">
    <name type="scientific">Pararhodospirillum oryzae</name>
    <dbReference type="NCBI Taxonomy" id="478448"/>
    <lineage>
        <taxon>Bacteria</taxon>
        <taxon>Pseudomonadati</taxon>
        <taxon>Pseudomonadota</taxon>
        <taxon>Alphaproteobacteria</taxon>
        <taxon>Rhodospirillales</taxon>
        <taxon>Rhodospirillaceae</taxon>
        <taxon>Pararhodospirillum</taxon>
    </lineage>
</organism>
<dbReference type="AlphaFoldDB" id="A0A512HBE8"/>
<evidence type="ECO:0000256" key="5">
    <source>
        <dbReference type="ARBA" id="ARBA00023136"/>
    </source>
</evidence>
<dbReference type="InterPro" id="IPR001123">
    <property type="entry name" value="LeuE-type"/>
</dbReference>
<feature type="transmembrane region" description="Helical" evidence="6">
    <location>
        <begin position="149"/>
        <end position="174"/>
    </location>
</feature>
<feature type="transmembrane region" description="Helical" evidence="6">
    <location>
        <begin position="40"/>
        <end position="64"/>
    </location>
</feature>
<evidence type="ECO:0000256" key="6">
    <source>
        <dbReference type="SAM" id="Phobius"/>
    </source>
</evidence>
<dbReference type="PANTHER" id="PTHR30086">
    <property type="entry name" value="ARGININE EXPORTER PROTEIN ARGO"/>
    <property type="match status" value="1"/>
</dbReference>
<feature type="transmembrane region" description="Helical" evidence="6">
    <location>
        <begin position="186"/>
        <end position="206"/>
    </location>
</feature>
<evidence type="ECO:0000256" key="2">
    <source>
        <dbReference type="ARBA" id="ARBA00022475"/>
    </source>
</evidence>
<dbReference type="RefSeq" id="WP_170245140.1">
    <property type="nucleotide sequence ID" value="NZ_BJZO01000110.1"/>
</dbReference>
<sequence length="209" mass="21243">MINLFCSAFLLGLLFNVAPGVVFAESLRRGLGGGYGPALAVQIGSLAGDLTWAVLGLGGAAVLFRLPYIETPLAVAGSILLAWMAWQAGRDALGPCPAVPTGASGGLDRSALVSGAALSLSNPLNITYWAALGGTIAALGVDNPDGRAFAVFLGGFMLSSVLWCFVCAGLIAWARRCLGPRLWRGLNGACAVGLAAFAGLGFWKIAFGG</sequence>
<keyword evidence="5 6" id="KW-0472">Membrane</keyword>
<evidence type="ECO:0000256" key="4">
    <source>
        <dbReference type="ARBA" id="ARBA00022989"/>
    </source>
</evidence>
<name>A0A512HBE8_9PROT</name>
<dbReference type="EMBL" id="BJZO01000110">
    <property type="protein sequence ID" value="GEO82777.1"/>
    <property type="molecule type" value="Genomic_DNA"/>
</dbReference>
<evidence type="ECO:0000313" key="7">
    <source>
        <dbReference type="EMBL" id="GEO82777.1"/>
    </source>
</evidence>
<evidence type="ECO:0000313" key="8">
    <source>
        <dbReference type="Proteomes" id="UP000321567"/>
    </source>
</evidence>
<protein>
    <submittedName>
        <fullName evidence="7">Chemotactic transduction protein ChpE</fullName>
    </submittedName>
</protein>
<keyword evidence="2" id="KW-1003">Cell membrane</keyword>
<dbReference type="Proteomes" id="UP000321567">
    <property type="component" value="Unassembled WGS sequence"/>
</dbReference>
<keyword evidence="3 6" id="KW-0812">Transmembrane</keyword>
<dbReference type="GO" id="GO:0015171">
    <property type="term" value="F:amino acid transmembrane transporter activity"/>
    <property type="evidence" value="ECO:0007669"/>
    <property type="project" value="TreeGrafter"/>
</dbReference>
<dbReference type="PANTHER" id="PTHR30086:SF20">
    <property type="entry name" value="ARGININE EXPORTER PROTEIN ARGO-RELATED"/>
    <property type="match status" value="1"/>
</dbReference>
<proteinExistence type="predicted"/>
<gene>
    <name evidence="7" type="primary">chpE</name>
    <name evidence="7" type="ORF">ROR02_29080</name>
</gene>
<feature type="transmembrane region" description="Helical" evidence="6">
    <location>
        <begin position="71"/>
        <end position="89"/>
    </location>
</feature>
<evidence type="ECO:0000256" key="3">
    <source>
        <dbReference type="ARBA" id="ARBA00022692"/>
    </source>
</evidence>